<dbReference type="EMBL" id="KL367639">
    <property type="protein sequence ID" value="KFD61017.1"/>
    <property type="molecule type" value="Genomic_DNA"/>
</dbReference>
<accession>A0A085LQ83</accession>
<dbReference type="PANTHER" id="PTHR37984">
    <property type="entry name" value="PROTEIN CBG26694"/>
    <property type="match status" value="1"/>
</dbReference>
<protein>
    <recommendedName>
        <fullName evidence="1">Integrase catalytic domain-containing protein</fullName>
    </recommendedName>
</protein>
<gene>
    <name evidence="2" type="ORF">M513_11979</name>
    <name evidence="3" type="ORF">M514_11979</name>
</gene>
<dbReference type="AlphaFoldDB" id="A0A085LQ83"/>
<dbReference type="SUPFAM" id="SSF53098">
    <property type="entry name" value="Ribonuclease H-like"/>
    <property type="match status" value="1"/>
</dbReference>
<dbReference type="Pfam" id="PF00665">
    <property type="entry name" value="rve"/>
    <property type="match status" value="1"/>
</dbReference>
<sequence>MAEDVKGYCECANYNVCQQMKLSPLPLTPLQPFPIGKPWEKVAVDVWEVPTSQLGNKYLLVLQDCTKWVEAVPVKNQMAVTISSSVLVEIFSRMGIPDILHSDQGANFESDLLRSVLKAFGVQKPAPVRITRKELDRLNAQISPYCRCYVTLWTTKPTGNPICHWIVTLIERFHIAPRVEHRLR</sequence>
<keyword evidence="4" id="KW-1185">Reference proteome</keyword>
<dbReference type="InterPro" id="IPR001584">
    <property type="entry name" value="Integrase_cat-core"/>
</dbReference>
<feature type="domain" description="Integrase catalytic" evidence="1">
    <location>
        <begin position="28"/>
        <end position="123"/>
    </location>
</feature>
<evidence type="ECO:0000313" key="2">
    <source>
        <dbReference type="EMBL" id="KFD47129.1"/>
    </source>
</evidence>
<reference evidence="2 4" key="1">
    <citation type="journal article" date="2014" name="Nat. Genet.">
        <title>Genome and transcriptome of the porcine whipworm Trichuris suis.</title>
        <authorList>
            <person name="Jex A.R."/>
            <person name="Nejsum P."/>
            <person name="Schwarz E.M."/>
            <person name="Hu L."/>
            <person name="Young N.D."/>
            <person name="Hall R.S."/>
            <person name="Korhonen P.K."/>
            <person name="Liao S."/>
            <person name="Thamsborg S."/>
            <person name="Xia J."/>
            <person name="Xu P."/>
            <person name="Wang S."/>
            <person name="Scheerlinck J.P."/>
            <person name="Hofmann A."/>
            <person name="Sternberg P.W."/>
            <person name="Wang J."/>
            <person name="Gasser R.B."/>
        </authorList>
    </citation>
    <scope>NUCLEOTIDE SEQUENCE [LARGE SCALE GENOMIC DNA]</scope>
    <source>
        <strain evidence="3">DCEP-RM93F</strain>
        <strain evidence="2">DCEP-RM93M</strain>
    </source>
</reference>
<dbReference type="OrthoDB" id="9634777at2759"/>
<organism evidence="2 4">
    <name type="scientific">Trichuris suis</name>
    <name type="common">pig whipworm</name>
    <dbReference type="NCBI Taxonomy" id="68888"/>
    <lineage>
        <taxon>Eukaryota</taxon>
        <taxon>Metazoa</taxon>
        <taxon>Ecdysozoa</taxon>
        <taxon>Nematoda</taxon>
        <taxon>Enoplea</taxon>
        <taxon>Dorylaimia</taxon>
        <taxon>Trichinellida</taxon>
        <taxon>Trichuridae</taxon>
        <taxon>Trichuris</taxon>
    </lineage>
</organism>
<dbReference type="PROSITE" id="PS50994">
    <property type="entry name" value="INTEGRASE"/>
    <property type="match status" value="1"/>
</dbReference>
<evidence type="ECO:0000313" key="3">
    <source>
        <dbReference type="EMBL" id="KFD61017.1"/>
    </source>
</evidence>
<proteinExistence type="predicted"/>
<dbReference type="InterPro" id="IPR012337">
    <property type="entry name" value="RNaseH-like_sf"/>
</dbReference>
<dbReference type="Proteomes" id="UP000030764">
    <property type="component" value="Unassembled WGS sequence"/>
</dbReference>
<evidence type="ECO:0000259" key="1">
    <source>
        <dbReference type="PROSITE" id="PS50994"/>
    </source>
</evidence>
<dbReference type="EMBL" id="KL363339">
    <property type="protein sequence ID" value="KFD47129.1"/>
    <property type="molecule type" value="Genomic_DNA"/>
</dbReference>
<name>A0A085LQ83_9BILA</name>
<dbReference type="Proteomes" id="UP000030758">
    <property type="component" value="Unassembled WGS sequence"/>
</dbReference>
<dbReference type="InterPro" id="IPR036397">
    <property type="entry name" value="RNaseH_sf"/>
</dbReference>
<dbReference type="GO" id="GO:0015074">
    <property type="term" value="P:DNA integration"/>
    <property type="evidence" value="ECO:0007669"/>
    <property type="project" value="InterPro"/>
</dbReference>
<dbReference type="PANTHER" id="PTHR37984:SF15">
    <property type="entry name" value="INTEGRASE CATALYTIC DOMAIN-CONTAINING PROTEIN"/>
    <property type="match status" value="1"/>
</dbReference>
<evidence type="ECO:0000313" key="4">
    <source>
        <dbReference type="Proteomes" id="UP000030764"/>
    </source>
</evidence>
<dbReference type="Gene3D" id="3.30.420.10">
    <property type="entry name" value="Ribonuclease H-like superfamily/Ribonuclease H"/>
    <property type="match status" value="1"/>
</dbReference>
<dbReference type="GO" id="GO:0003676">
    <property type="term" value="F:nucleic acid binding"/>
    <property type="evidence" value="ECO:0007669"/>
    <property type="project" value="InterPro"/>
</dbReference>
<dbReference type="InterPro" id="IPR050951">
    <property type="entry name" value="Retrovirus_Pol_polyprotein"/>
</dbReference>